<name>A0A0F9FML7_9ZZZZ</name>
<feature type="non-terminal residue" evidence="1">
    <location>
        <position position="1"/>
    </location>
</feature>
<dbReference type="EMBL" id="LAZR01031955">
    <property type="protein sequence ID" value="KKL52272.1"/>
    <property type="molecule type" value="Genomic_DNA"/>
</dbReference>
<dbReference type="AlphaFoldDB" id="A0A0F9FML7"/>
<accession>A0A0F9FML7</accession>
<organism evidence="1">
    <name type="scientific">marine sediment metagenome</name>
    <dbReference type="NCBI Taxonomy" id="412755"/>
    <lineage>
        <taxon>unclassified sequences</taxon>
        <taxon>metagenomes</taxon>
        <taxon>ecological metagenomes</taxon>
    </lineage>
</organism>
<sequence>ILILSHVDTGNYMLFRFDPRLDFGTDTYITSSVPLE</sequence>
<gene>
    <name evidence="1" type="ORF">LCGC14_2287130</name>
</gene>
<evidence type="ECO:0000313" key="1">
    <source>
        <dbReference type="EMBL" id="KKL52272.1"/>
    </source>
</evidence>
<proteinExistence type="predicted"/>
<reference evidence="1" key="1">
    <citation type="journal article" date="2015" name="Nature">
        <title>Complex archaea that bridge the gap between prokaryotes and eukaryotes.</title>
        <authorList>
            <person name="Spang A."/>
            <person name="Saw J.H."/>
            <person name="Jorgensen S.L."/>
            <person name="Zaremba-Niedzwiedzka K."/>
            <person name="Martijn J."/>
            <person name="Lind A.E."/>
            <person name="van Eijk R."/>
            <person name="Schleper C."/>
            <person name="Guy L."/>
            <person name="Ettema T.J."/>
        </authorList>
    </citation>
    <scope>NUCLEOTIDE SEQUENCE</scope>
</reference>
<comment type="caution">
    <text evidence="1">The sequence shown here is derived from an EMBL/GenBank/DDBJ whole genome shotgun (WGS) entry which is preliminary data.</text>
</comment>
<protein>
    <submittedName>
        <fullName evidence="1">Uncharacterized protein</fullName>
    </submittedName>
</protein>